<dbReference type="Gene3D" id="1.10.260.40">
    <property type="entry name" value="lambda repressor-like DNA-binding domains"/>
    <property type="match status" value="1"/>
</dbReference>
<evidence type="ECO:0000256" key="2">
    <source>
        <dbReference type="ARBA" id="ARBA00023125"/>
    </source>
</evidence>
<dbReference type="SUPFAM" id="SSF51306">
    <property type="entry name" value="LexA/Signal peptidase"/>
    <property type="match status" value="1"/>
</dbReference>
<dbReference type="Proteomes" id="UP001596391">
    <property type="component" value="Unassembled WGS sequence"/>
</dbReference>
<evidence type="ECO:0000313" key="6">
    <source>
        <dbReference type="Proteomes" id="UP001596391"/>
    </source>
</evidence>
<organism evidence="5 6">
    <name type="scientific">Granulicella cerasi</name>
    <dbReference type="NCBI Taxonomy" id="741063"/>
    <lineage>
        <taxon>Bacteria</taxon>
        <taxon>Pseudomonadati</taxon>
        <taxon>Acidobacteriota</taxon>
        <taxon>Terriglobia</taxon>
        <taxon>Terriglobales</taxon>
        <taxon>Acidobacteriaceae</taxon>
        <taxon>Granulicella</taxon>
    </lineage>
</organism>
<dbReference type="Pfam" id="PF00717">
    <property type="entry name" value="Peptidase_S24"/>
    <property type="match status" value="1"/>
</dbReference>
<dbReference type="Pfam" id="PF01381">
    <property type="entry name" value="HTH_3"/>
    <property type="match status" value="1"/>
</dbReference>
<name>A0ABW1Z8G3_9BACT</name>
<dbReference type="EMBL" id="JBHSWI010000001">
    <property type="protein sequence ID" value="MFC6645469.1"/>
    <property type="molecule type" value="Genomic_DNA"/>
</dbReference>
<gene>
    <name evidence="5" type="ORF">ACFQBQ_07690</name>
</gene>
<dbReference type="SUPFAM" id="SSF47413">
    <property type="entry name" value="lambda repressor-like DNA-binding domains"/>
    <property type="match status" value="1"/>
</dbReference>
<dbReference type="InterPro" id="IPR039418">
    <property type="entry name" value="LexA-like"/>
</dbReference>
<evidence type="ECO:0000256" key="1">
    <source>
        <dbReference type="ARBA" id="ARBA00023015"/>
    </source>
</evidence>
<dbReference type="Gene3D" id="2.10.109.10">
    <property type="entry name" value="Umud Fragment, subunit A"/>
    <property type="match status" value="1"/>
</dbReference>
<protein>
    <submittedName>
        <fullName evidence="5">S24 family peptidase</fullName>
    </submittedName>
</protein>
<dbReference type="InterPro" id="IPR036286">
    <property type="entry name" value="LexA/Signal_pep-like_sf"/>
</dbReference>
<dbReference type="PANTHER" id="PTHR40661">
    <property type="match status" value="1"/>
</dbReference>
<evidence type="ECO:0000256" key="3">
    <source>
        <dbReference type="ARBA" id="ARBA00023163"/>
    </source>
</evidence>
<dbReference type="InterPro" id="IPR001387">
    <property type="entry name" value="Cro/C1-type_HTH"/>
</dbReference>
<dbReference type="InterPro" id="IPR010982">
    <property type="entry name" value="Lambda_DNA-bd_dom_sf"/>
</dbReference>
<dbReference type="RefSeq" id="WP_263371838.1">
    <property type="nucleotide sequence ID" value="NZ_JAGSYD010000003.1"/>
</dbReference>
<dbReference type="PANTHER" id="PTHR40661:SF3">
    <property type="entry name" value="FELS-1 PROPHAGE TRANSCRIPTIONAL REGULATOR"/>
    <property type="match status" value="1"/>
</dbReference>
<reference evidence="6" key="1">
    <citation type="journal article" date="2019" name="Int. J. Syst. Evol. Microbiol.">
        <title>The Global Catalogue of Microorganisms (GCM) 10K type strain sequencing project: providing services to taxonomists for standard genome sequencing and annotation.</title>
        <authorList>
            <consortium name="The Broad Institute Genomics Platform"/>
            <consortium name="The Broad Institute Genome Sequencing Center for Infectious Disease"/>
            <person name="Wu L."/>
            <person name="Ma J."/>
        </authorList>
    </citation>
    <scope>NUCLEOTIDE SEQUENCE [LARGE SCALE GENOMIC DNA]</scope>
    <source>
        <strain evidence="6">CGMCC 1.16026</strain>
    </source>
</reference>
<comment type="caution">
    <text evidence="5">The sequence shown here is derived from an EMBL/GenBank/DDBJ whole genome shotgun (WGS) entry which is preliminary data.</text>
</comment>
<dbReference type="CDD" id="cd00093">
    <property type="entry name" value="HTH_XRE"/>
    <property type="match status" value="1"/>
</dbReference>
<keyword evidence="2" id="KW-0238">DNA-binding</keyword>
<keyword evidence="6" id="KW-1185">Reference proteome</keyword>
<proteinExistence type="predicted"/>
<sequence length="230" mass="25390">MPVNKNERILARQNAIAIVAPKLKELRARLAYTQAQMATVAGVSHVQISRWEKGLDLPKAKALMAFGRIAPDDERVWWYEQAGVEPVQATADREIPVLKDAAAAGTPRAINDKEIDYTIKLPKNVIPAGGKLVGIPIEGDSMSPILETGYIAFIDATPRSLEKMAGKMVAARDSDGVTVKWLRKQSKDLYLLVPQHTSPRHQVQVVQKDGDWSIVGEVITWIGFPPPLRK</sequence>
<evidence type="ECO:0000259" key="4">
    <source>
        <dbReference type="PROSITE" id="PS50943"/>
    </source>
</evidence>
<keyword evidence="3" id="KW-0804">Transcription</keyword>
<dbReference type="SMART" id="SM00530">
    <property type="entry name" value="HTH_XRE"/>
    <property type="match status" value="1"/>
</dbReference>
<dbReference type="InterPro" id="IPR015927">
    <property type="entry name" value="Peptidase_S24_S26A/B/C"/>
</dbReference>
<dbReference type="CDD" id="cd06529">
    <property type="entry name" value="S24_LexA-like"/>
    <property type="match status" value="1"/>
</dbReference>
<keyword evidence="1" id="KW-0805">Transcription regulation</keyword>
<accession>A0ABW1Z8G3</accession>
<dbReference type="PROSITE" id="PS50943">
    <property type="entry name" value="HTH_CROC1"/>
    <property type="match status" value="1"/>
</dbReference>
<evidence type="ECO:0000313" key="5">
    <source>
        <dbReference type="EMBL" id="MFC6645469.1"/>
    </source>
</evidence>
<feature type="domain" description="HTH cro/C1-type" evidence="4">
    <location>
        <begin position="23"/>
        <end position="65"/>
    </location>
</feature>